<dbReference type="PROSITE" id="PS50222">
    <property type="entry name" value="EF_HAND_2"/>
    <property type="match status" value="1"/>
</dbReference>
<evidence type="ECO:0000313" key="3">
    <source>
        <dbReference type="EMBL" id="CAL8132628.1"/>
    </source>
</evidence>
<evidence type="ECO:0000259" key="2">
    <source>
        <dbReference type="PROSITE" id="PS50222"/>
    </source>
</evidence>
<protein>
    <recommendedName>
        <fullName evidence="2">EF-hand domain-containing protein</fullName>
    </recommendedName>
</protein>
<feature type="domain" description="EF-hand" evidence="2">
    <location>
        <begin position="123"/>
        <end position="150"/>
    </location>
</feature>
<dbReference type="PROSITE" id="PS00018">
    <property type="entry name" value="EF_HAND_1"/>
    <property type="match status" value="1"/>
</dbReference>
<gene>
    <name evidence="3" type="ORF">ODALV1_LOCUS24685</name>
</gene>
<dbReference type="InterPro" id="IPR011992">
    <property type="entry name" value="EF-hand-dom_pair"/>
</dbReference>
<dbReference type="SUPFAM" id="SSF47473">
    <property type="entry name" value="EF-hand"/>
    <property type="match status" value="1"/>
</dbReference>
<sequence>MGPVAHFAVVENAATFRVVTVVTADIVEGKWGFGTAEFSWANKFGGGRCGDGTEPTPCCGLRACNFFCCNCSDGGCRGKRWIRDVRGAQDTREHEHDVNKDGFYDKKEIHILLLSGGCGNYTEKKGKWEIEFHRLDENKDGKLSYEEING</sequence>
<name>A0ABP1RPZ5_9HEXA</name>
<dbReference type="Gene3D" id="3.30.70.2800">
    <property type="match status" value="1"/>
</dbReference>
<dbReference type="InterPro" id="IPR002048">
    <property type="entry name" value="EF_hand_dom"/>
</dbReference>
<evidence type="ECO:0000256" key="1">
    <source>
        <dbReference type="ARBA" id="ARBA00022837"/>
    </source>
</evidence>
<keyword evidence="1" id="KW-0106">Calcium</keyword>
<evidence type="ECO:0000313" key="4">
    <source>
        <dbReference type="Proteomes" id="UP001642540"/>
    </source>
</evidence>
<keyword evidence="4" id="KW-1185">Reference proteome</keyword>
<dbReference type="Proteomes" id="UP001642540">
    <property type="component" value="Unassembled WGS sequence"/>
</dbReference>
<comment type="caution">
    <text evidence="3">The sequence shown here is derived from an EMBL/GenBank/DDBJ whole genome shotgun (WGS) entry which is preliminary data.</text>
</comment>
<accession>A0ABP1RPZ5</accession>
<proteinExistence type="predicted"/>
<reference evidence="3 4" key="1">
    <citation type="submission" date="2024-08" db="EMBL/GenBank/DDBJ databases">
        <authorList>
            <person name="Cucini C."/>
            <person name="Frati F."/>
        </authorList>
    </citation>
    <scope>NUCLEOTIDE SEQUENCE [LARGE SCALE GENOMIC DNA]</scope>
</reference>
<organism evidence="3 4">
    <name type="scientific">Orchesella dallaii</name>
    <dbReference type="NCBI Taxonomy" id="48710"/>
    <lineage>
        <taxon>Eukaryota</taxon>
        <taxon>Metazoa</taxon>
        <taxon>Ecdysozoa</taxon>
        <taxon>Arthropoda</taxon>
        <taxon>Hexapoda</taxon>
        <taxon>Collembola</taxon>
        <taxon>Entomobryomorpha</taxon>
        <taxon>Entomobryoidea</taxon>
        <taxon>Orchesellidae</taxon>
        <taxon>Orchesellinae</taxon>
        <taxon>Orchesella</taxon>
    </lineage>
</organism>
<dbReference type="EMBL" id="CAXLJM020000093">
    <property type="protein sequence ID" value="CAL8132628.1"/>
    <property type="molecule type" value="Genomic_DNA"/>
</dbReference>
<dbReference type="InterPro" id="IPR018247">
    <property type="entry name" value="EF_Hand_1_Ca_BS"/>
</dbReference>